<protein>
    <submittedName>
        <fullName evidence="2">N-acetylmuramoyl-L-alanine amidase</fullName>
    </submittedName>
</protein>
<dbReference type="PATRIC" id="fig|1666911.3.peg.430"/>
<dbReference type="Proteomes" id="UP000050465">
    <property type="component" value="Unassembled WGS sequence"/>
</dbReference>
<dbReference type="SMART" id="SM00646">
    <property type="entry name" value="Ami_3"/>
    <property type="match status" value="1"/>
</dbReference>
<dbReference type="InterPro" id="IPR002508">
    <property type="entry name" value="MurNAc-LAA_cat"/>
</dbReference>
<evidence type="ECO:0000313" key="3">
    <source>
        <dbReference type="Proteomes" id="UP000050465"/>
    </source>
</evidence>
<gene>
    <name evidence="2" type="ORF">HLUCCA11_11080</name>
</gene>
<evidence type="ECO:0000259" key="1">
    <source>
        <dbReference type="SMART" id="SM00646"/>
    </source>
</evidence>
<dbReference type="Gene3D" id="3.40.630.40">
    <property type="entry name" value="Zn-dependent exopeptidases"/>
    <property type="match status" value="1"/>
</dbReference>
<comment type="caution">
    <text evidence="2">The sequence shown here is derived from an EMBL/GenBank/DDBJ whole genome shotgun (WGS) entry which is preliminary data.</text>
</comment>
<evidence type="ECO:0000313" key="2">
    <source>
        <dbReference type="EMBL" id="KPQ35227.1"/>
    </source>
</evidence>
<proteinExistence type="predicted"/>
<sequence length="453" mass="49121">MAQIFISAGHGGIENGVRDTGARVGGTTEAQEMIALRNLMVPELRSRGYDVLSVPDDLSLVQSIDWINARARSGAVAIELHAEQFSNTATRGASMYYIANNRDRQAQAELVLLNLLREVPELPSRGVQPDTASGTGRLAFVRQTLPPALVANIGYLTNPQDFALITQRRRNFAIGLVNGLAAWIRAITGNSPTPPNPVAPEYPTINIEINGSTYKEKGIIISGNAYMPVDLADVIGANISTGPEVLRVRYRGTVYVKAVDLKPFSISVGWDAATRTLKLRSAALLNICPGTIDVIMSLGSTTETQLAIFLRQGNQNALDLFPDLPKIYRQEGTVEGVDFDIAFCQMCVETDFLRFPGLIEPTQNNFAGLADGTGNLASFVSATIGVRAHIQHLKAYASTAPLVRDKVDPRFDFVKRGVAPLVDQLSGLWSADPLYGEKILARLQELYKTAGLL</sequence>
<organism evidence="2 3">
    <name type="scientific">Phormidesmis priestleyi Ana</name>
    <dbReference type="NCBI Taxonomy" id="1666911"/>
    <lineage>
        <taxon>Bacteria</taxon>
        <taxon>Bacillati</taxon>
        <taxon>Cyanobacteriota</taxon>
        <taxon>Cyanophyceae</taxon>
        <taxon>Leptolyngbyales</taxon>
        <taxon>Leptolyngbyaceae</taxon>
        <taxon>Phormidesmis</taxon>
    </lineage>
</organism>
<dbReference type="GO" id="GO:0009253">
    <property type="term" value="P:peptidoglycan catabolic process"/>
    <property type="evidence" value="ECO:0007669"/>
    <property type="project" value="InterPro"/>
</dbReference>
<dbReference type="EMBL" id="LJZR01000013">
    <property type="protein sequence ID" value="KPQ35227.1"/>
    <property type="molecule type" value="Genomic_DNA"/>
</dbReference>
<dbReference type="STRING" id="1666911.HLUCCA11_11080"/>
<dbReference type="SUPFAM" id="SSF53187">
    <property type="entry name" value="Zn-dependent exopeptidases"/>
    <property type="match status" value="1"/>
</dbReference>
<accession>A0A0P8DFR0</accession>
<dbReference type="AlphaFoldDB" id="A0A0P8DFR0"/>
<reference evidence="2 3" key="1">
    <citation type="submission" date="2015-09" db="EMBL/GenBank/DDBJ databases">
        <title>Identification and resolution of microdiversity through metagenomic sequencing of parallel consortia.</title>
        <authorList>
            <person name="Nelson W.C."/>
            <person name="Romine M.F."/>
            <person name="Lindemann S.R."/>
        </authorList>
    </citation>
    <scope>NUCLEOTIDE SEQUENCE [LARGE SCALE GENOMIC DNA]</scope>
    <source>
        <strain evidence="2">Ana</strain>
    </source>
</reference>
<dbReference type="CDD" id="cd02696">
    <property type="entry name" value="MurNAc-LAA"/>
    <property type="match status" value="1"/>
</dbReference>
<dbReference type="GO" id="GO:0008745">
    <property type="term" value="F:N-acetylmuramoyl-L-alanine amidase activity"/>
    <property type="evidence" value="ECO:0007669"/>
    <property type="project" value="InterPro"/>
</dbReference>
<dbReference type="Pfam" id="PF01520">
    <property type="entry name" value="Amidase_3"/>
    <property type="match status" value="1"/>
</dbReference>
<name>A0A0P8DFR0_9CYAN</name>
<feature type="domain" description="MurNAc-LAA" evidence="1">
    <location>
        <begin position="68"/>
        <end position="181"/>
    </location>
</feature>